<dbReference type="AlphaFoldDB" id="A0A832D041"/>
<keyword evidence="4 5" id="KW-0472">Membrane</keyword>
<comment type="caution">
    <text evidence="7">The sequence shown here is derived from an EMBL/GenBank/DDBJ whole genome shotgun (WGS) entry which is preliminary data.</text>
</comment>
<keyword evidence="3 5" id="KW-1133">Transmembrane helix</keyword>
<feature type="transmembrane region" description="Helical" evidence="5">
    <location>
        <begin position="119"/>
        <end position="137"/>
    </location>
</feature>
<dbReference type="GO" id="GO:0030416">
    <property type="term" value="P:methylamine metabolic process"/>
    <property type="evidence" value="ECO:0007669"/>
    <property type="project" value="InterPro"/>
</dbReference>
<dbReference type="EMBL" id="DSVI01000004">
    <property type="protein sequence ID" value="HGT47148.1"/>
    <property type="molecule type" value="Genomic_DNA"/>
</dbReference>
<feature type="transmembrane region" description="Helical" evidence="5">
    <location>
        <begin position="80"/>
        <end position="99"/>
    </location>
</feature>
<sequence>MKKVFSNEYFLFIARIVIAFVFIYAGAEKISDPKSFSQAIYNYRLFPSEIINLFAITIPWLELIAGVLLLFGICVKENSAIIGTLLFIFIVLIVISLIRGLDINCGCFGKGSPIGWKKIGENLLMLILCLALVAFDSSKFSLTNRK</sequence>
<organism evidence="7">
    <name type="scientific">Ignavibacterium album</name>
    <dbReference type="NCBI Taxonomy" id="591197"/>
    <lineage>
        <taxon>Bacteria</taxon>
        <taxon>Pseudomonadati</taxon>
        <taxon>Ignavibacteriota</taxon>
        <taxon>Ignavibacteria</taxon>
        <taxon>Ignavibacteriales</taxon>
        <taxon>Ignavibacteriaceae</taxon>
        <taxon>Ignavibacterium</taxon>
    </lineage>
</organism>
<evidence type="ECO:0000256" key="1">
    <source>
        <dbReference type="ARBA" id="ARBA00004141"/>
    </source>
</evidence>
<dbReference type="InterPro" id="IPR009908">
    <property type="entry name" value="Methylamine_util_MauE"/>
</dbReference>
<keyword evidence="2 5" id="KW-0812">Transmembrane</keyword>
<proteinExistence type="predicted"/>
<evidence type="ECO:0000259" key="6">
    <source>
        <dbReference type="Pfam" id="PF07291"/>
    </source>
</evidence>
<comment type="subcellular location">
    <subcellularLocation>
        <location evidence="1">Membrane</location>
        <topology evidence="1">Multi-pass membrane protein</topology>
    </subcellularLocation>
</comment>
<evidence type="ECO:0000256" key="5">
    <source>
        <dbReference type="SAM" id="Phobius"/>
    </source>
</evidence>
<evidence type="ECO:0000256" key="3">
    <source>
        <dbReference type="ARBA" id="ARBA00022989"/>
    </source>
</evidence>
<feature type="transmembrane region" description="Helical" evidence="5">
    <location>
        <begin position="50"/>
        <end position="73"/>
    </location>
</feature>
<feature type="domain" description="Methylamine utilisation protein MauE" evidence="6">
    <location>
        <begin position="8"/>
        <end position="134"/>
    </location>
</feature>
<feature type="transmembrane region" description="Helical" evidence="5">
    <location>
        <begin position="9"/>
        <end position="27"/>
    </location>
</feature>
<dbReference type="GO" id="GO:0016020">
    <property type="term" value="C:membrane"/>
    <property type="evidence" value="ECO:0007669"/>
    <property type="project" value="UniProtKB-SubCell"/>
</dbReference>
<name>A0A832D041_9BACT</name>
<protein>
    <submittedName>
        <fullName evidence="7">DoxX family membrane protein</fullName>
    </submittedName>
</protein>
<dbReference type="UniPathway" id="UPA00895"/>
<evidence type="ECO:0000256" key="2">
    <source>
        <dbReference type="ARBA" id="ARBA00022692"/>
    </source>
</evidence>
<dbReference type="Pfam" id="PF07291">
    <property type="entry name" value="MauE"/>
    <property type="match status" value="1"/>
</dbReference>
<accession>A0A832D041</accession>
<gene>
    <name evidence="7" type="ORF">ENS56_03870</name>
</gene>
<evidence type="ECO:0000256" key="4">
    <source>
        <dbReference type="ARBA" id="ARBA00023136"/>
    </source>
</evidence>
<evidence type="ECO:0000313" key="7">
    <source>
        <dbReference type="EMBL" id="HGT47148.1"/>
    </source>
</evidence>
<reference evidence="7" key="1">
    <citation type="journal article" date="2020" name="mSystems">
        <title>Genome- and Community-Level Interaction Insights into Carbon Utilization and Element Cycling Functions of Hydrothermarchaeota in Hydrothermal Sediment.</title>
        <authorList>
            <person name="Zhou Z."/>
            <person name="Liu Y."/>
            <person name="Xu W."/>
            <person name="Pan J."/>
            <person name="Luo Z.H."/>
            <person name="Li M."/>
        </authorList>
    </citation>
    <scope>NUCLEOTIDE SEQUENCE [LARGE SCALE GENOMIC DNA]</scope>
    <source>
        <strain evidence="7">SpSt-500</strain>
    </source>
</reference>